<name>A0ACC6S735_9BACI</name>
<accession>A0ACC6S735</accession>
<comment type="caution">
    <text evidence="1">The sequence shown here is derived from an EMBL/GenBank/DDBJ whole genome shotgun (WGS) entry which is preliminary data.</text>
</comment>
<evidence type="ECO:0000313" key="1">
    <source>
        <dbReference type="EMBL" id="MEQ2525782.1"/>
    </source>
</evidence>
<dbReference type="EMBL" id="JBBMEW010000002">
    <property type="protein sequence ID" value="MEQ2525782.1"/>
    <property type="molecule type" value="Genomic_DNA"/>
</dbReference>
<keyword evidence="2" id="KW-1185">Reference proteome</keyword>
<proteinExistence type="predicted"/>
<protein>
    <submittedName>
        <fullName evidence="1">Uncharacterized protein</fullName>
    </submittedName>
</protein>
<sequence>MKITYEIKNLKEFRRLPLLSKLGIFIFYFGAISFICSIIINIFDVESNIIPKTDYLPMYCMGASAIGFIITIIFDKNRKNKTKINSTGPF</sequence>
<reference evidence="1" key="1">
    <citation type="submission" date="2024-03" db="EMBL/GenBank/DDBJ databases">
        <title>Human intestinal bacterial collection.</title>
        <authorList>
            <person name="Pauvert C."/>
            <person name="Hitch T.C.A."/>
            <person name="Clavel T."/>
        </authorList>
    </citation>
    <scope>NUCLEOTIDE SEQUENCE</scope>
    <source>
        <strain evidence="1">CLA-AA-H227</strain>
    </source>
</reference>
<gene>
    <name evidence="1" type="ORF">WMO40_03630</name>
</gene>
<evidence type="ECO:0000313" key="2">
    <source>
        <dbReference type="Proteomes" id="UP001439875"/>
    </source>
</evidence>
<organism evidence="1 2">
    <name type="scientific">Robertmurraya yapensis</name>
    <name type="common">ex Hitch et al 2024</name>
    <dbReference type="NCBI Taxonomy" id="3133160"/>
    <lineage>
        <taxon>Bacteria</taxon>
        <taxon>Bacillati</taxon>
        <taxon>Bacillota</taxon>
        <taxon>Bacilli</taxon>
        <taxon>Bacillales</taxon>
        <taxon>Bacillaceae</taxon>
        <taxon>Robertmurraya</taxon>
    </lineage>
</organism>
<dbReference type="Proteomes" id="UP001439875">
    <property type="component" value="Unassembled WGS sequence"/>
</dbReference>